<dbReference type="GO" id="GO:0005886">
    <property type="term" value="C:plasma membrane"/>
    <property type="evidence" value="ECO:0007669"/>
    <property type="project" value="TreeGrafter"/>
</dbReference>
<dbReference type="Pfam" id="PF02518">
    <property type="entry name" value="HATPase_c"/>
    <property type="match status" value="1"/>
</dbReference>
<evidence type="ECO:0000313" key="10">
    <source>
        <dbReference type="EMBL" id="RHZ63232.1"/>
    </source>
</evidence>
<name>A0A397HJG9_ASPTH</name>
<dbReference type="InterPro" id="IPR001789">
    <property type="entry name" value="Sig_transdc_resp-reg_receiver"/>
</dbReference>
<dbReference type="Gene3D" id="3.30.565.10">
    <property type="entry name" value="Histidine kinase-like ATPase, C-terminal domain"/>
    <property type="match status" value="1"/>
</dbReference>
<dbReference type="VEuPathDB" id="FungiDB:CDV56_107446"/>
<dbReference type="EMBL" id="NKHU02000030">
    <property type="protein sequence ID" value="RHZ63232.1"/>
    <property type="molecule type" value="Genomic_DNA"/>
</dbReference>
<dbReference type="InterPro" id="IPR036890">
    <property type="entry name" value="HATPase_C_sf"/>
</dbReference>
<feature type="modified residue" description="4-aspartylphosphate" evidence="6">
    <location>
        <position position="987"/>
    </location>
</feature>
<dbReference type="PROSITE" id="PS50110">
    <property type="entry name" value="RESPONSE_REGULATORY"/>
    <property type="match status" value="1"/>
</dbReference>
<dbReference type="InterPro" id="IPR029016">
    <property type="entry name" value="GAF-like_dom_sf"/>
</dbReference>
<dbReference type="FunFam" id="1.10.287.130:FF:000023">
    <property type="entry name" value="Sensor histidine kinase/response regulator, putative"/>
    <property type="match status" value="1"/>
</dbReference>
<dbReference type="EC" id="2.7.13.3" evidence="2"/>
<dbReference type="STRING" id="41047.A0A397HJG9"/>
<dbReference type="Gene3D" id="3.40.50.2300">
    <property type="match status" value="1"/>
</dbReference>
<keyword evidence="3 6" id="KW-0597">Phosphoprotein</keyword>
<dbReference type="SUPFAM" id="SSF55781">
    <property type="entry name" value="GAF domain-like"/>
    <property type="match status" value="1"/>
</dbReference>
<proteinExistence type="predicted"/>
<dbReference type="PROSITE" id="PS50109">
    <property type="entry name" value="HIS_KIN"/>
    <property type="match status" value="1"/>
</dbReference>
<feature type="region of interest" description="Disordered" evidence="7">
    <location>
        <begin position="135"/>
        <end position="180"/>
    </location>
</feature>
<feature type="domain" description="Histidine kinase" evidence="8">
    <location>
        <begin position="450"/>
        <end position="710"/>
    </location>
</feature>
<dbReference type="GO" id="GO:0009927">
    <property type="term" value="F:histidine phosphotransfer kinase activity"/>
    <property type="evidence" value="ECO:0007669"/>
    <property type="project" value="TreeGrafter"/>
</dbReference>
<dbReference type="PANTHER" id="PTHR43047">
    <property type="entry name" value="TWO-COMPONENT HISTIDINE PROTEIN KINASE"/>
    <property type="match status" value="1"/>
</dbReference>
<dbReference type="SUPFAM" id="SSF47384">
    <property type="entry name" value="Homodimeric domain of signal transducing histidine kinase"/>
    <property type="match status" value="1"/>
</dbReference>
<evidence type="ECO:0000259" key="9">
    <source>
        <dbReference type="PROSITE" id="PS50110"/>
    </source>
</evidence>
<accession>A0A397HJG9</accession>
<evidence type="ECO:0000256" key="4">
    <source>
        <dbReference type="ARBA" id="ARBA00022679"/>
    </source>
</evidence>
<dbReference type="Proteomes" id="UP000215305">
    <property type="component" value="Unassembled WGS sequence"/>
</dbReference>
<dbReference type="InterPro" id="IPR004358">
    <property type="entry name" value="Sig_transdc_His_kin-like_C"/>
</dbReference>
<dbReference type="SUPFAM" id="SSF52172">
    <property type="entry name" value="CheY-like"/>
    <property type="match status" value="1"/>
</dbReference>
<protein>
    <recommendedName>
        <fullName evidence="2">histidine kinase</fullName>
        <ecNumber evidence="2">2.7.13.3</ecNumber>
    </recommendedName>
</protein>
<dbReference type="CDD" id="cd17546">
    <property type="entry name" value="REC_hyHK_CKI1_RcsC-like"/>
    <property type="match status" value="1"/>
</dbReference>
<comment type="catalytic activity">
    <reaction evidence="1">
        <text>ATP + protein L-histidine = ADP + protein N-phospho-L-histidine.</text>
        <dbReference type="EC" id="2.7.13.3"/>
    </reaction>
</comment>
<dbReference type="Pfam" id="PF00072">
    <property type="entry name" value="Response_reg"/>
    <property type="match status" value="1"/>
</dbReference>
<dbReference type="CDD" id="cd00082">
    <property type="entry name" value="HisKA"/>
    <property type="match status" value="1"/>
</dbReference>
<dbReference type="SMART" id="SM00388">
    <property type="entry name" value="HisKA"/>
    <property type="match status" value="1"/>
</dbReference>
<dbReference type="SUPFAM" id="SSF55874">
    <property type="entry name" value="ATPase domain of HSP90 chaperone/DNA topoisomerase II/histidine kinase"/>
    <property type="match status" value="1"/>
</dbReference>
<feature type="domain" description="Response regulatory" evidence="9">
    <location>
        <begin position="936"/>
        <end position="1056"/>
    </location>
</feature>
<dbReference type="AlphaFoldDB" id="A0A397HJG9"/>
<evidence type="ECO:0000259" key="8">
    <source>
        <dbReference type="PROSITE" id="PS50109"/>
    </source>
</evidence>
<evidence type="ECO:0000256" key="5">
    <source>
        <dbReference type="ARBA" id="ARBA00022777"/>
    </source>
</evidence>
<evidence type="ECO:0000256" key="3">
    <source>
        <dbReference type="ARBA" id="ARBA00022553"/>
    </source>
</evidence>
<dbReference type="SMART" id="SM00387">
    <property type="entry name" value="HATPase_c"/>
    <property type="match status" value="1"/>
</dbReference>
<dbReference type="InterPro" id="IPR036097">
    <property type="entry name" value="HisK_dim/P_sf"/>
</dbReference>
<dbReference type="FunFam" id="3.30.565.10:FF:000201">
    <property type="entry name" value="Sensor histidine kinase/response regulator, putative (AFU_orthologue AFUA_4G01020)"/>
    <property type="match status" value="1"/>
</dbReference>
<organism evidence="10 11">
    <name type="scientific">Aspergillus thermomutatus</name>
    <name type="common">Neosartorya pseudofischeri</name>
    <dbReference type="NCBI Taxonomy" id="41047"/>
    <lineage>
        <taxon>Eukaryota</taxon>
        <taxon>Fungi</taxon>
        <taxon>Dikarya</taxon>
        <taxon>Ascomycota</taxon>
        <taxon>Pezizomycotina</taxon>
        <taxon>Eurotiomycetes</taxon>
        <taxon>Eurotiomycetidae</taxon>
        <taxon>Eurotiales</taxon>
        <taxon>Aspergillaceae</taxon>
        <taxon>Aspergillus</taxon>
        <taxon>Aspergillus subgen. Fumigati</taxon>
    </lineage>
</organism>
<dbReference type="SMART" id="SM00448">
    <property type="entry name" value="REC"/>
    <property type="match status" value="1"/>
</dbReference>
<evidence type="ECO:0000256" key="6">
    <source>
        <dbReference type="PROSITE-ProRule" id="PRU00169"/>
    </source>
</evidence>
<reference evidence="10" key="1">
    <citation type="submission" date="2018-08" db="EMBL/GenBank/DDBJ databases">
        <title>Draft genome sequence of azole-resistant Aspergillus thermomutatus (Neosartorya pseudofischeri) strain HMR AF 39, isolated from a human nasal aspirate.</title>
        <authorList>
            <person name="Parent-Michaud M."/>
            <person name="Dufresne P.J."/>
            <person name="Fournier E."/>
            <person name="Martineau C."/>
            <person name="Moreira S."/>
            <person name="Perkins V."/>
            <person name="De Repentigny L."/>
            <person name="Dufresne S.F."/>
        </authorList>
    </citation>
    <scope>NUCLEOTIDE SEQUENCE [LARGE SCALE GENOMIC DNA]</scope>
    <source>
        <strain evidence="10">HMR AF 39</strain>
    </source>
</reference>
<evidence type="ECO:0000256" key="7">
    <source>
        <dbReference type="SAM" id="MobiDB-lite"/>
    </source>
</evidence>
<sequence>MSADRTHYIVRNFAKEERFKDRPYVVNWPHMRFYAEVPLHSPSGYVLGSYCVVDNQPRAEFGNDEVDALREIADAVAQHLENVRIVNCHRRAENLVKGLTKFVKDHADFDPADASSPAVVPNTNSNEKSIEADALSTEQYSSTDFTDQTSPIFPQSEQSEATSFFPPNPGISSATPSDETEIADALVPEESSTIDDGQKSLPRVSVTNESVAMSERVAMVFSRASVVLRDSMDLDGVLFLDACRSNSGVASAGEAGNWEPLPKTANPEFLVDSLPTPLDLPGVGSLSKESQRLCELLGYASSGSESNLLELEGGLTLTEDLLNAMIASFPAGQILNLDAGADCDDYLSPKVKSHDQNCETAHAAMNIIRHISRRLAKYLPGANSVLFFPLWDWNKSRWLAGTLVWTRTSDRALGMEELHYFRAFGDSIISEVSRIVWAFTEKSKSDFISSLSHELRSPLHGILASAELLHASPLEPTQRDMTKMVETCGLTLLDTMNHLLDFSKINNLTTLKSSNPDASQTDLTNLTTVFSLDVLVEEIADILYTGRRAPEMVTHLAGRVPSMTAHSDLMGRQASSDEMTVVIRIEELHTWRVQSVAGAWGRILMNLLGNSMKWTKVGFVEICLSKAKMQSDTRTVLAHLSVTDTGRGIAPDFLKHQLFSPFAQEDSLAEGVGLGLSIVHRLVTSLGGHINVQSELGIGTQVDVYVPVRVLEPGAAESRDGLISLQSQTSSGPVQVCLINFHRYPALREVPTGILSPEAKRKLSIQSSLGKIFMAQPGWQVTLAESVEKAHGDVAVMEEATFKEVLVDGRVPSGIFVKTGLMFFIVLCGRMPLFTSENLSGNVIYIPQPLRPRKIEEAMKVILDHLETCVHDATSTSETGFALSVRSQMSEAEASYSDTSKSSQVVISEVAVETTLADPLPESLVIASSKRPDDVNVLIVDDNDINLKILVTFLRKIGCSYDSASNGLIALDKYKESDRRFDFVLMDLSMPVMDGLVATRKIREYEKEQGLIPSRIMAITGVASASMQQQALAAGTDEYLVKPVSLHDLKKVMKLA</sequence>
<feature type="compositionally biased region" description="Polar residues" evidence="7">
    <location>
        <begin position="136"/>
        <end position="162"/>
    </location>
</feature>
<gene>
    <name evidence="10" type="ORF">CDV56_107446</name>
</gene>
<comment type="caution">
    <text evidence="10">The sequence shown here is derived from an EMBL/GenBank/DDBJ whole genome shotgun (WGS) entry which is preliminary data.</text>
</comment>
<evidence type="ECO:0000256" key="1">
    <source>
        <dbReference type="ARBA" id="ARBA00000085"/>
    </source>
</evidence>
<dbReference type="InterPro" id="IPR003594">
    <property type="entry name" value="HATPase_dom"/>
</dbReference>
<dbReference type="Pfam" id="PF00512">
    <property type="entry name" value="HisKA"/>
    <property type="match status" value="1"/>
</dbReference>
<dbReference type="PRINTS" id="PR00344">
    <property type="entry name" value="BCTRLSENSOR"/>
</dbReference>
<dbReference type="Gene3D" id="3.30.450.40">
    <property type="match status" value="1"/>
</dbReference>
<dbReference type="GeneID" id="38129420"/>
<keyword evidence="4" id="KW-0808">Transferase</keyword>
<dbReference type="InterPro" id="IPR003661">
    <property type="entry name" value="HisK_dim/P_dom"/>
</dbReference>
<dbReference type="InterPro" id="IPR003018">
    <property type="entry name" value="GAF"/>
</dbReference>
<dbReference type="Gene3D" id="1.10.287.130">
    <property type="match status" value="1"/>
</dbReference>
<dbReference type="GO" id="GO:0000155">
    <property type="term" value="F:phosphorelay sensor kinase activity"/>
    <property type="evidence" value="ECO:0007669"/>
    <property type="project" value="InterPro"/>
</dbReference>
<evidence type="ECO:0000256" key="2">
    <source>
        <dbReference type="ARBA" id="ARBA00012438"/>
    </source>
</evidence>
<keyword evidence="11" id="KW-1185">Reference proteome</keyword>
<dbReference type="PANTHER" id="PTHR43047:SF72">
    <property type="entry name" value="OSMOSENSING HISTIDINE PROTEIN KINASE SLN1"/>
    <property type="match status" value="1"/>
</dbReference>
<evidence type="ECO:0000313" key="11">
    <source>
        <dbReference type="Proteomes" id="UP000215305"/>
    </source>
</evidence>
<dbReference type="InterPro" id="IPR011006">
    <property type="entry name" value="CheY-like_superfamily"/>
</dbReference>
<dbReference type="RefSeq" id="XP_026617094.1">
    <property type="nucleotide sequence ID" value="XM_026761065.1"/>
</dbReference>
<keyword evidence="5" id="KW-0418">Kinase</keyword>
<dbReference type="OrthoDB" id="303614at2759"/>
<dbReference type="Pfam" id="PF01590">
    <property type="entry name" value="GAF"/>
    <property type="match status" value="1"/>
</dbReference>
<dbReference type="InterPro" id="IPR005467">
    <property type="entry name" value="His_kinase_dom"/>
</dbReference>